<dbReference type="EMBL" id="HACG01001344">
    <property type="protein sequence ID" value="CEK48209.1"/>
    <property type="molecule type" value="Transcribed_RNA"/>
</dbReference>
<organism evidence="1">
    <name type="scientific">Arion vulgaris</name>
    <dbReference type="NCBI Taxonomy" id="1028688"/>
    <lineage>
        <taxon>Eukaryota</taxon>
        <taxon>Metazoa</taxon>
        <taxon>Spiralia</taxon>
        <taxon>Lophotrochozoa</taxon>
        <taxon>Mollusca</taxon>
        <taxon>Gastropoda</taxon>
        <taxon>Heterobranchia</taxon>
        <taxon>Euthyneura</taxon>
        <taxon>Panpulmonata</taxon>
        <taxon>Eupulmonata</taxon>
        <taxon>Stylommatophora</taxon>
        <taxon>Helicina</taxon>
        <taxon>Arionoidea</taxon>
        <taxon>Arionidae</taxon>
        <taxon>Arion</taxon>
    </lineage>
</organism>
<feature type="non-terminal residue" evidence="1">
    <location>
        <position position="1"/>
    </location>
</feature>
<feature type="non-terminal residue" evidence="1">
    <location>
        <position position="81"/>
    </location>
</feature>
<accession>A0A0B6XWD1</accession>
<evidence type="ECO:0000313" key="1">
    <source>
        <dbReference type="EMBL" id="CEK48209.1"/>
    </source>
</evidence>
<name>A0A0B6XWD1_9EUPU</name>
<protein>
    <submittedName>
        <fullName evidence="1">Uncharacterized protein</fullName>
    </submittedName>
</protein>
<reference evidence="1" key="1">
    <citation type="submission" date="2014-12" db="EMBL/GenBank/DDBJ databases">
        <title>Insight into the proteome of Arion vulgaris.</title>
        <authorList>
            <person name="Aradska J."/>
            <person name="Bulat T."/>
            <person name="Smidak R."/>
            <person name="Sarate P."/>
            <person name="Gangsoo J."/>
            <person name="Sialana F."/>
            <person name="Bilban M."/>
            <person name="Lubec G."/>
        </authorList>
    </citation>
    <scope>NUCLEOTIDE SEQUENCE</scope>
    <source>
        <tissue evidence="1">Skin</tissue>
    </source>
</reference>
<gene>
    <name evidence="1" type="primary">ORF3382</name>
</gene>
<proteinExistence type="predicted"/>
<sequence>DDLPAAKQFRLPRSVMCEKCGFVSCRVKNNRMKSLRHAKGCPDLKPRNELTYENRGRMLKALEEPGATLSSVARQFGVSVS</sequence>
<dbReference type="AlphaFoldDB" id="A0A0B6XWD1"/>